<dbReference type="Proteomes" id="UP000765509">
    <property type="component" value="Unassembled WGS sequence"/>
</dbReference>
<dbReference type="Pfam" id="PF07727">
    <property type="entry name" value="RVT_2"/>
    <property type="match status" value="1"/>
</dbReference>
<feature type="domain" description="Retroviral polymerase SH3-like" evidence="2">
    <location>
        <begin position="53"/>
        <end position="111"/>
    </location>
</feature>
<proteinExistence type="predicted"/>
<dbReference type="EMBL" id="AVOT02037219">
    <property type="protein sequence ID" value="MBW0531890.1"/>
    <property type="molecule type" value="Genomic_DNA"/>
</dbReference>
<reference evidence="3" key="1">
    <citation type="submission" date="2021-03" db="EMBL/GenBank/DDBJ databases">
        <title>Draft genome sequence of rust myrtle Austropuccinia psidii MF-1, a brazilian biotype.</title>
        <authorList>
            <person name="Quecine M.C."/>
            <person name="Pachon D.M.R."/>
            <person name="Bonatelli M.L."/>
            <person name="Correr F.H."/>
            <person name="Franceschini L.M."/>
            <person name="Leite T.F."/>
            <person name="Margarido G.R.A."/>
            <person name="Almeida C.A."/>
            <person name="Ferrarezi J.A."/>
            <person name="Labate C.A."/>
        </authorList>
    </citation>
    <scope>NUCLEOTIDE SEQUENCE</scope>
    <source>
        <strain evidence="3">MF-1</strain>
    </source>
</reference>
<dbReference type="AlphaFoldDB" id="A0A9Q3F717"/>
<comment type="caution">
    <text evidence="3">The sequence shown here is derived from an EMBL/GenBank/DDBJ whole genome shotgun (WGS) entry which is preliminary data.</text>
</comment>
<organism evidence="3 4">
    <name type="scientific">Austropuccinia psidii MF-1</name>
    <dbReference type="NCBI Taxonomy" id="1389203"/>
    <lineage>
        <taxon>Eukaryota</taxon>
        <taxon>Fungi</taxon>
        <taxon>Dikarya</taxon>
        <taxon>Basidiomycota</taxon>
        <taxon>Pucciniomycotina</taxon>
        <taxon>Pucciniomycetes</taxon>
        <taxon>Pucciniales</taxon>
        <taxon>Sphaerophragmiaceae</taxon>
        <taxon>Austropuccinia</taxon>
    </lineage>
</organism>
<dbReference type="PANTHER" id="PTHR11439">
    <property type="entry name" value="GAG-POL-RELATED RETROTRANSPOSON"/>
    <property type="match status" value="1"/>
</dbReference>
<protein>
    <recommendedName>
        <fullName evidence="5">Reverse transcriptase Ty1/copia-type domain-containing protein</fullName>
    </recommendedName>
</protein>
<feature type="domain" description="Reverse transcriptase Ty1/copia-type" evidence="1">
    <location>
        <begin position="188"/>
        <end position="337"/>
    </location>
</feature>
<evidence type="ECO:0000259" key="2">
    <source>
        <dbReference type="Pfam" id="PF25597"/>
    </source>
</evidence>
<dbReference type="InterPro" id="IPR013103">
    <property type="entry name" value="RVT_2"/>
</dbReference>
<dbReference type="InterPro" id="IPR057670">
    <property type="entry name" value="SH3_retrovirus"/>
</dbReference>
<keyword evidence="4" id="KW-1185">Reference proteome</keyword>
<accession>A0A9Q3F717</accession>
<evidence type="ECO:0000313" key="3">
    <source>
        <dbReference type="EMBL" id="MBW0531890.1"/>
    </source>
</evidence>
<name>A0A9Q3F717_9BASI</name>
<evidence type="ECO:0000259" key="1">
    <source>
        <dbReference type="Pfam" id="PF07727"/>
    </source>
</evidence>
<evidence type="ECO:0000313" key="4">
    <source>
        <dbReference type="Proteomes" id="UP000765509"/>
    </source>
</evidence>
<feature type="non-terminal residue" evidence="3">
    <location>
        <position position="1"/>
    </location>
</feature>
<dbReference type="Pfam" id="PF25597">
    <property type="entry name" value="SH3_retrovirus"/>
    <property type="match status" value="1"/>
</dbReference>
<sequence length="489" mass="55928">MLEKNIYVGLWPWAFRHVAWVFNRILHNDFIQTPWEIVTGNKPNVAILRMFGCIAYVHDPLHKKYLKAKSRKLIHMGIAQDAKGWIFWCPERKFFVKSLSAVFVEHRRLGQSKANEAEIKSIDIKRVDNDTMINETAGQDKVFSLMSMAMHMGSGAPLSYKEAIEYEQKIQWEVEMKQVLDILEDMKVWQEVPSQGITNVLGSQWVYALKTNEAGEIVRFKARAVVQGHRQIKGINFEENFAPTPTFQSLRGLLEIASAYKWHAATFEVKTAYMNSPLEEEVYIRPPPGKVLRVATNVLKLKKELYGLKQAAFFWWEHLNGILQSIGLSQRHLIKKLLIGNTNNFSPKQPLPNLELKSDAARQADRAYLSKVGMILYLAQGTRPDVMYAINLLAQFSMATSERHWLALKHLISYLAETIEDVLVIEADLGRRAAEMFVDANWGGKGSRSQHGYIGLMWGVPVMWNSKCQSCIESSTFQAEYMALAFGER</sequence>
<dbReference type="PANTHER" id="PTHR11439:SF483">
    <property type="entry name" value="PEPTIDE SYNTHASE GLIP-LIKE, PUTATIVE (AFU_ORTHOLOGUE AFUA_3G12920)-RELATED"/>
    <property type="match status" value="1"/>
</dbReference>
<gene>
    <name evidence="3" type="ORF">O181_071605</name>
</gene>
<evidence type="ECO:0008006" key="5">
    <source>
        <dbReference type="Google" id="ProtNLM"/>
    </source>
</evidence>